<evidence type="ECO:0000256" key="2">
    <source>
        <dbReference type="ARBA" id="ARBA00022801"/>
    </source>
</evidence>
<dbReference type="InterPro" id="IPR014016">
    <property type="entry name" value="UvrD-like_ATP-bd"/>
</dbReference>
<dbReference type="AlphaFoldDB" id="A0A1H3CGI8"/>
<keyword evidence="4" id="KW-0067">ATP-binding</keyword>
<name>A0A1H3CGI8_9RHOB</name>
<evidence type="ECO:0000259" key="5">
    <source>
        <dbReference type="Pfam" id="PF00580"/>
    </source>
</evidence>
<dbReference type="InterPro" id="IPR027417">
    <property type="entry name" value="P-loop_NTPase"/>
</dbReference>
<dbReference type="GO" id="GO:0005524">
    <property type="term" value="F:ATP binding"/>
    <property type="evidence" value="ECO:0007669"/>
    <property type="project" value="UniProtKB-KW"/>
</dbReference>
<evidence type="ECO:0000256" key="1">
    <source>
        <dbReference type="ARBA" id="ARBA00022741"/>
    </source>
</evidence>
<dbReference type="GO" id="GO:0016787">
    <property type="term" value="F:hydrolase activity"/>
    <property type="evidence" value="ECO:0007669"/>
    <property type="project" value="UniProtKB-KW"/>
</dbReference>
<protein>
    <submittedName>
        <fullName evidence="6">DNA helicase-2 / ATP-dependent DNA helicase PcrA</fullName>
    </submittedName>
</protein>
<gene>
    <name evidence="6" type="ORF">SAMN05444276_10881</name>
</gene>
<keyword evidence="2" id="KW-0378">Hydrolase</keyword>
<dbReference type="EMBL" id="FNNA01000008">
    <property type="protein sequence ID" value="SDX52704.1"/>
    <property type="molecule type" value="Genomic_DNA"/>
</dbReference>
<keyword evidence="7" id="KW-1185">Reference proteome</keyword>
<evidence type="ECO:0000313" key="7">
    <source>
        <dbReference type="Proteomes" id="UP000182944"/>
    </source>
</evidence>
<dbReference type="Gene3D" id="3.40.50.300">
    <property type="entry name" value="P-loop containing nucleotide triphosphate hydrolases"/>
    <property type="match status" value="1"/>
</dbReference>
<feature type="domain" description="UvrD-like helicase ATP-binding" evidence="5">
    <location>
        <begin position="6"/>
        <end position="91"/>
    </location>
</feature>
<organism evidence="6 7">
    <name type="scientific">Paracoccus sanguinis</name>
    <dbReference type="NCBI Taxonomy" id="1545044"/>
    <lineage>
        <taxon>Bacteria</taxon>
        <taxon>Pseudomonadati</taxon>
        <taxon>Pseudomonadota</taxon>
        <taxon>Alphaproteobacteria</taxon>
        <taxon>Rhodobacterales</taxon>
        <taxon>Paracoccaceae</taxon>
        <taxon>Paracoccus</taxon>
    </lineage>
</organism>
<accession>A0A1H3CGI8</accession>
<dbReference type="SUPFAM" id="SSF52540">
    <property type="entry name" value="P-loop containing nucleoside triphosphate hydrolases"/>
    <property type="match status" value="1"/>
</dbReference>
<evidence type="ECO:0000313" key="6">
    <source>
        <dbReference type="EMBL" id="SDX52704.1"/>
    </source>
</evidence>
<dbReference type="STRING" id="1545044.SAMN05444276_10881"/>
<proteinExistence type="predicted"/>
<sequence length="96" mass="10401">MTFVLNDQRKSVLEEPGHVLVLGGPGAGKTTLAILKAQAGMSGMKPGQTALFLSVSRAAVQQIITRCKTVLGRDELSRIEVRTYHSFCWELMINGA</sequence>
<dbReference type="Proteomes" id="UP000182944">
    <property type="component" value="Unassembled WGS sequence"/>
</dbReference>
<dbReference type="OrthoDB" id="9810135at2"/>
<evidence type="ECO:0000256" key="4">
    <source>
        <dbReference type="ARBA" id="ARBA00022840"/>
    </source>
</evidence>
<evidence type="ECO:0000256" key="3">
    <source>
        <dbReference type="ARBA" id="ARBA00022806"/>
    </source>
</evidence>
<dbReference type="GO" id="GO:0004386">
    <property type="term" value="F:helicase activity"/>
    <property type="evidence" value="ECO:0007669"/>
    <property type="project" value="UniProtKB-KW"/>
</dbReference>
<dbReference type="RefSeq" id="WP_074827024.1">
    <property type="nucleotide sequence ID" value="NZ_FNNA01000008.1"/>
</dbReference>
<dbReference type="Pfam" id="PF00580">
    <property type="entry name" value="UvrD-helicase"/>
    <property type="match status" value="1"/>
</dbReference>
<reference evidence="7" key="1">
    <citation type="submission" date="2016-10" db="EMBL/GenBank/DDBJ databases">
        <authorList>
            <person name="Varghese N."/>
            <person name="Submissions S."/>
        </authorList>
    </citation>
    <scope>NUCLEOTIDE SEQUENCE [LARGE SCALE GENOMIC DNA]</scope>
    <source>
        <strain evidence="7">DSM 29303</strain>
    </source>
</reference>
<keyword evidence="1" id="KW-0547">Nucleotide-binding</keyword>
<keyword evidence="3 6" id="KW-0347">Helicase</keyword>